<reference evidence="1" key="2">
    <citation type="submission" date="2021-04" db="EMBL/GenBank/DDBJ databases">
        <authorList>
            <person name="Gilroy R."/>
        </authorList>
    </citation>
    <scope>NUCLEOTIDE SEQUENCE</scope>
    <source>
        <strain evidence="1">USAMLcec3-2134</strain>
    </source>
</reference>
<proteinExistence type="predicted"/>
<gene>
    <name evidence="1" type="ORF">H9763_02695</name>
</gene>
<evidence type="ECO:0000313" key="1">
    <source>
        <dbReference type="EMBL" id="HJB90358.1"/>
    </source>
</evidence>
<comment type="caution">
    <text evidence="1">The sequence shown here is derived from an EMBL/GenBank/DDBJ whole genome shotgun (WGS) entry which is preliminary data.</text>
</comment>
<dbReference type="Proteomes" id="UP000886883">
    <property type="component" value="Unassembled WGS sequence"/>
</dbReference>
<accession>A0A9D2MP62</accession>
<dbReference type="EMBL" id="DWXE01000009">
    <property type="protein sequence ID" value="HJB90358.1"/>
    <property type="molecule type" value="Genomic_DNA"/>
</dbReference>
<protein>
    <submittedName>
        <fullName evidence="1">Uncharacterized protein</fullName>
    </submittedName>
</protein>
<evidence type="ECO:0000313" key="2">
    <source>
        <dbReference type="Proteomes" id="UP000886883"/>
    </source>
</evidence>
<sequence length="95" mass="11125">MGGMAAESIVNLPVQMLSLVDRDGRQTPVRFRYEDEEHRIFQVKIVRILSREKISLAGVREIRVFCAAAFGERERLLELRYGVDSQRWRIFRSLS</sequence>
<reference evidence="1" key="1">
    <citation type="journal article" date="2021" name="PeerJ">
        <title>Extensive microbial diversity within the chicken gut microbiome revealed by metagenomics and culture.</title>
        <authorList>
            <person name="Gilroy R."/>
            <person name="Ravi A."/>
            <person name="Getino M."/>
            <person name="Pursley I."/>
            <person name="Horton D.L."/>
            <person name="Alikhan N.F."/>
            <person name="Baker D."/>
            <person name="Gharbi K."/>
            <person name="Hall N."/>
            <person name="Watson M."/>
            <person name="Adriaenssens E.M."/>
            <person name="Foster-Nyarko E."/>
            <person name="Jarju S."/>
            <person name="Secka A."/>
            <person name="Antonio M."/>
            <person name="Oren A."/>
            <person name="Chaudhuri R.R."/>
            <person name="La Ragione R."/>
            <person name="Hildebrand F."/>
            <person name="Pallen M.J."/>
        </authorList>
    </citation>
    <scope>NUCLEOTIDE SEQUENCE</scope>
    <source>
        <strain evidence="1">USAMLcec3-2134</strain>
    </source>
</reference>
<organism evidence="1 2">
    <name type="scientific">Candidatus Eisenbergiella merdigallinarum</name>
    <dbReference type="NCBI Taxonomy" id="2838552"/>
    <lineage>
        <taxon>Bacteria</taxon>
        <taxon>Bacillati</taxon>
        <taxon>Bacillota</taxon>
        <taxon>Clostridia</taxon>
        <taxon>Lachnospirales</taxon>
        <taxon>Lachnospiraceae</taxon>
        <taxon>Eisenbergiella</taxon>
    </lineage>
</organism>
<name>A0A9D2MP62_9FIRM</name>
<dbReference type="AlphaFoldDB" id="A0A9D2MP62"/>